<feature type="transmembrane region" description="Helical" evidence="1">
    <location>
        <begin position="120"/>
        <end position="145"/>
    </location>
</feature>
<protein>
    <submittedName>
        <fullName evidence="2">Uncharacterized protein</fullName>
    </submittedName>
</protein>
<organism evidence="2 3">
    <name type="scientific">Aquisalibacillus elongatus</name>
    <dbReference type="NCBI Taxonomy" id="485577"/>
    <lineage>
        <taxon>Bacteria</taxon>
        <taxon>Bacillati</taxon>
        <taxon>Bacillota</taxon>
        <taxon>Bacilli</taxon>
        <taxon>Bacillales</taxon>
        <taxon>Bacillaceae</taxon>
        <taxon>Aquisalibacillus</taxon>
    </lineage>
</organism>
<dbReference type="AlphaFoldDB" id="A0A3N5CF06"/>
<gene>
    <name evidence="2" type="ORF">EDC24_0746</name>
</gene>
<dbReference type="Proteomes" id="UP000276443">
    <property type="component" value="Unassembled WGS sequence"/>
</dbReference>
<evidence type="ECO:0000313" key="2">
    <source>
        <dbReference type="EMBL" id="RPF55861.1"/>
    </source>
</evidence>
<sequence length="159" mass="18163">MGKRSNRSEALLWNIVFPGFGQLLNGQIIKGIALVILVIIVNMKSKLNQVIFHSFNWKIEQAILIADYQWLMFFPCIYMYSLWDGFKDARGEVGFLYYFPFVVSAYFITVGLIFSSKLTVLGFLLGPVFLPLLFAIIGFIVGIGLRGVAIRMHEYYDSQ</sequence>
<feature type="transmembrane region" description="Helical" evidence="1">
    <location>
        <begin position="95"/>
        <end position="114"/>
    </location>
</feature>
<comment type="caution">
    <text evidence="2">The sequence shown here is derived from an EMBL/GenBank/DDBJ whole genome shotgun (WGS) entry which is preliminary data.</text>
</comment>
<dbReference type="OrthoDB" id="9792998at2"/>
<feature type="transmembrane region" description="Helical" evidence="1">
    <location>
        <begin position="12"/>
        <end position="41"/>
    </location>
</feature>
<reference evidence="2 3" key="1">
    <citation type="submission" date="2018-11" db="EMBL/GenBank/DDBJ databases">
        <title>Genomic Encyclopedia of Type Strains, Phase IV (KMG-IV): sequencing the most valuable type-strain genomes for metagenomic binning, comparative biology and taxonomic classification.</title>
        <authorList>
            <person name="Goeker M."/>
        </authorList>
    </citation>
    <scope>NUCLEOTIDE SEQUENCE [LARGE SCALE GENOMIC DNA]</scope>
    <source>
        <strain evidence="2 3">DSM 18090</strain>
    </source>
</reference>
<keyword evidence="1" id="KW-0472">Membrane</keyword>
<proteinExistence type="predicted"/>
<keyword evidence="1" id="KW-0812">Transmembrane</keyword>
<evidence type="ECO:0000313" key="3">
    <source>
        <dbReference type="Proteomes" id="UP000276443"/>
    </source>
</evidence>
<keyword evidence="1" id="KW-1133">Transmembrane helix</keyword>
<dbReference type="EMBL" id="RKRF01000007">
    <property type="protein sequence ID" value="RPF55861.1"/>
    <property type="molecule type" value="Genomic_DNA"/>
</dbReference>
<keyword evidence="3" id="KW-1185">Reference proteome</keyword>
<accession>A0A3N5CF06</accession>
<evidence type="ECO:0000256" key="1">
    <source>
        <dbReference type="SAM" id="Phobius"/>
    </source>
</evidence>
<feature type="transmembrane region" description="Helical" evidence="1">
    <location>
        <begin position="61"/>
        <end position="83"/>
    </location>
</feature>
<name>A0A3N5CF06_9BACI</name>